<comment type="caution">
    <text evidence="1">The sequence shown here is derived from an EMBL/GenBank/DDBJ whole genome shotgun (WGS) entry which is preliminary data.</text>
</comment>
<protein>
    <recommendedName>
        <fullName evidence="3">Bacteriocin biosynthesis cyclodehydratase domain-containing protein</fullName>
    </recommendedName>
</protein>
<name>A0ABR6MEA7_MICEC</name>
<reference evidence="1 2" key="1">
    <citation type="submission" date="2020-08" db="EMBL/GenBank/DDBJ databases">
        <title>Sequencing the genomes of 1000 actinobacteria strains.</title>
        <authorList>
            <person name="Klenk H.-P."/>
        </authorList>
    </citation>
    <scope>NUCLEOTIDE SEQUENCE [LARGE SCALE GENOMIC DNA]</scope>
    <source>
        <strain evidence="1 2">DSM 43036</strain>
    </source>
</reference>
<dbReference type="RefSeq" id="WP_184685651.1">
    <property type="nucleotide sequence ID" value="NZ_JACHJC010000001.1"/>
</dbReference>
<proteinExistence type="predicted"/>
<sequence length="632" mass="66855">MRVKLRDDLMYVPVDDGVYLETGLASTHLAGASAYGLVQRLAPHLDGNHTVQALTAGLPPAQRQLVTDLVRMLVQRGIARDLDSEPPHSLRDWELACYRDSIAFAEHVTDAPLSRFESFRNGRVLLVGAGAGMRALVQTLFELGLRAASLVETAEAGTERDGFRRIVELRRAEDPTTELTLLDAAAALDTDEGLAGLLAGYDAVLHCATRPMAARATRLNRAARAIGMPVLHAVPSGEEAWIGPTGGGVTGGCWECGLLSRQGARLPLGDSDEASEWLSAPVCGLIGAALGFAYLRHRMGAETAATNRMTRVDLETAVTSEHLLDVHPRCRSCRPAPAYADLAAHVDAMADRTPVDVEEFVNRMPFLVDARLGPLLAIDTGTHSQISVSCVEATVVDLAGGAPLVLTAVGGSREQALLRAATAALETLAARARASDTVPLWWDTGRDAVVDAQPDVVVIAGGHTWAEARGRAILKLRRAAATPPDTTTADGAPGGWLDPARWPQSTRVMAQELALVGHEPRAWRDGSSTPTVFVAAGDRWLAHSCATDTDIALENAMQAAVAVLTGRCPDGAEIGPDVGSGDWDTLLPPLLRELARDGQSLLVRPADSLPGAQRVMPFMIAATLSARAGSSA</sequence>
<keyword evidence="2" id="KW-1185">Reference proteome</keyword>
<accession>A0ABR6MEA7</accession>
<evidence type="ECO:0000313" key="2">
    <source>
        <dbReference type="Proteomes" id="UP000618986"/>
    </source>
</evidence>
<dbReference type="Gene3D" id="3.90.930.60">
    <property type="match status" value="1"/>
</dbReference>
<organism evidence="1 2">
    <name type="scientific">Micromonospora echinospora</name>
    <name type="common">Micromonospora purpurea</name>
    <dbReference type="NCBI Taxonomy" id="1877"/>
    <lineage>
        <taxon>Bacteria</taxon>
        <taxon>Bacillati</taxon>
        <taxon>Actinomycetota</taxon>
        <taxon>Actinomycetes</taxon>
        <taxon>Micromonosporales</taxon>
        <taxon>Micromonosporaceae</taxon>
        <taxon>Micromonospora</taxon>
    </lineage>
</organism>
<dbReference type="SUPFAM" id="SSF69572">
    <property type="entry name" value="Activating enzymes of the ubiquitin-like proteins"/>
    <property type="match status" value="1"/>
</dbReference>
<evidence type="ECO:0008006" key="3">
    <source>
        <dbReference type="Google" id="ProtNLM"/>
    </source>
</evidence>
<evidence type="ECO:0000313" key="1">
    <source>
        <dbReference type="EMBL" id="MBB5113713.1"/>
    </source>
</evidence>
<dbReference type="EMBL" id="JACHJC010000001">
    <property type="protein sequence ID" value="MBB5113713.1"/>
    <property type="molecule type" value="Genomic_DNA"/>
</dbReference>
<gene>
    <name evidence="1" type="ORF">FHU28_003552</name>
</gene>
<dbReference type="Proteomes" id="UP000618986">
    <property type="component" value="Unassembled WGS sequence"/>
</dbReference>
<dbReference type="InterPro" id="IPR035985">
    <property type="entry name" value="Ubiquitin-activating_enz"/>
</dbReference>
<dbReference type="GeneID" id="300294113"/>
<dbReference type="Gene3D" id="3.40.50.720">
    <property type="entry name" value="NAD(P)-binding Rossmann-like Domain"/>
    <property type="match status" value="1"/>
</dbReference>